<feature type="region of interest" description="Disordered" evidence="2">
    <location>
        <begin position="696"/>
        <end position="752"/>
    </location>
</feature>
<dbReference type="EMBL" id="KQ947407">
    <property type="protein sequence ID" value="KUJ22125.1"/>
    <property type="molecule type" value="Genomic_DNA"/>
</dbReference>
<feature type="region of interest" description="Disordered" evidence="2">
    <location>
        <begin position="217"/>
        <end position="251"/>
    </location>
</feature>
<feature type="region of interest" description="Disordered" evidence="2">
    <location>
        <begin position="281"/>
        <end position="310"/>
    </location>
</feature>
<dbReference type="GO" id="GO:0006270">
    <property type="term" value="P:DNA replication initiation"/>
    <property type="evidence" value="ECO:0007669"/>
    <property type="project" value="TreeGrafter"/>
</dbReference>
<feature type="compositionally biased region" description="Low complexity" evidence="2">
    <location>
        <begin position="716"/>
        <end position="739"/>
    </location>
</feature>
<dbReference type="SUPFAM" id="SSF52113">
    <property type="entry name" value="BRCT domain"/>
    <property type="match status" value="4"/>
</dbReference>
<keyword evidence="5" id="KW-1185">Reference proteome</keyword>
<dbReference type="PANTHER" id="PTHR13561:SF20">
    <property type="entry name" value="DNA TOPOISOMERASE 2-BINDING PROTEIN 1"/>
    <property type="match status" value="1"/>
</dbReference>
<feature type="domain" description="BRCT" evidence="3">
    <location>
        <begin position="20"/>
        <end position="93"/>
    </location>
</feature>
<feature type="compositionally biased region" description="Polar residues" evidence="2">
    <location>
        <begin position="632"/>
        <end position="645"/>
    </location>
</feature>
<dbReference type="Proteomes" id="UP000070700">
    <property type="component" value="Unassembled WGS sequence"/>
</dbReference>
<feature type="compositionally biased region" description="Basic and acidic residues" evidence="2">
    <location>
        <begin position="286"/>
        <end position="297"/>
    </location>
</feature>
<evidence type="ECO:0000313" key="5">
    <source>
        <dbReference type="Proteomes" id="UP000070700"/>
    </source>
</evidence>
<dbReference type="InterPro" id="IPR059215">
    <property type="entry name" value="BRCT2_TopBP1-like"/>
</dbReference>
<dbReference type="InterPro" id="IPR036420">
    <property type="entry name" value="BRCT_dom_sf"/>
</dbReference>
<evidence type="ECO:0000256" key="1">
    <source>
        <dbReference type="ARBA" id="ARBA00022737"/>
    </source>
</evidence>
<feature type="domain" description="BRCT" evidence="3">
    <location>
        <begin position="115"/>
        <end position="204"/>
    </location>
</feature>
<protein>
    <recommendedName>
        <fullName evidence="3">BRCT domain-containing protein</fullName>
    </recommendedName>
</protein>
<dbReference type="InterPro" id="IPR001357">
    <property type="entry name" value="BRCT_dom"/>
</dbReference>
<dbReference type="Gene3D" id="3.40.50.10190">
    <property type="entry name" value="BRCT domain"/>
    <property type="match status" value="4"/>
</dbReference>
<evidence type="ECO:0000256" key="2">
    <source>
        <dbReference type="SAM" id="MobiDB-lite"/>
    </source>
</evidence>
<dbReference type="STRING" id="149040.A0A194XPE7"/>
<evidence type="ECO:0000313" key="4">
    <source>
        <dbReference type="EMBL" id="KUJ22125.1"/>
    </source>
</evidence>
<feature type="region of interest" description="Disordered" evidence="2">
    <location>
        <begin position="816"/>
        <end position="842"/>
    </location>
</feature>
<dbReference type="PROSITE" id="PS50172">
    <property type="entry name" value="BRCT"/>
    <property type="match status" value="4"/>
</dbReference>
<feature type="compositionally biased region" description="Basic and acidic residues" evidence="2">
    <location>
        <begin position="604"/>
        <end position="614"/>
    </location>
</feature>
<dbReference type="CDD" id="cd17723">
    <property type="entry name" value="BRCT_Rad4_rpt4"/>
    <property type="match status" value="1"/>
</dbReference>
<keyword evidence="1" id="KW-0677">Repeat</keyword>
<feature type="domain" description="BRCT" evidence="3">
    <location>
        <begin position="315"/>
        <end position="416"/>
    </location>
</feature>
<dbReference type="RefSeq" id="XP_018076480.1">
    <property type="nucleotide sequence ID" value="XM_018218179.1"/>
</dbReference>
<feature type="region of interest" description="Disordered" evidence="2">
    <location>
        <begin position="523"/>
        <end position="684"/>
    </location>
</feature>
<feature type="compositionally biased region" description="Low complexity" evidence="2">
    <location>
        <begin position="661"/>
        <end position="672"/>
    </location>
</feature>
<organism evidence="4 5">
    <name type="scientific">Mollisia scopiformis</name>
    <name type="common">Conifer needle endophyte fungus</name>
    <name type="synonym">Phialocephala scopiformis</name>
    <dbReference type="NCBI Taxonomy" id="149040"/>
    <lineage>
        <taxon>Eukaryota</taxon>
        <taxon>Fungi</taxon>
        <taxon>Dikarya</taxon>
        <taxon>Ascomycota</taxon>
        <taxon>Pezizomycotina</taxon>
        <taxon>Leotiomycetes</taxon>
        <taxon>Helotiales</taxon>
        <taxon>Mollisiaceae</taxon>
        <taxon>Mollisia</taxon>
    </lineage>
</organism>
<dbReference type="OrthoDB" id="251770at2759"/>
<dbReference type="CDD" id="cd18433">
    <property type="entry name" value="BRCT_Rad4_rpt3"/>
    <property type="match status" value="1"/>
</dbReference>
<accession>A0A194XPE7</accession>
<dbReference type="InParanoid" id="A0A194XPE7"/>
<gene>
    <name evidence="4" type="ORF">LY89DRAFT_715108</name>
</gene>
<dbReference type="Pfam" id="PF00533">
    <property type="entry name" value="BRCT"/>
    <property type="match status" value="1"/>
</dbReference>
<dbReference type="PANTHER" id="PTHR13561">
    <property type="entry name" value="DNA REPLICATION REGULATOR DPB11-RELATED"/>
    <property type="match status" value="1"/>
</dbReference>
<name>A0A194XPE7_MOLSC</name>
<reference evidence="4 5" key="1">
    <citation type="submission" date="2015-10" db="EMBL/GenBank/DDBJ databases">
        <title>Full genome of DAOMC 229536 Phialocephala scopiformis, a fungal endophyte of spruce producing the potent anti-insectan compound rugulosin.</title>
        <authorList>
            <consortium name="DOE Joint Genome Institute"/>
            <person name="Walker A.K."/>
            <person name="Frasz S.L."/>
            <person name="Seifert K.A."/>
            <person name="Miller J.D."/>
            <person name="Mondo S.J."/>
            <person name="Labutti K."/>
            <person name="Lipzen A."/>
            <person name="Dockter R."/>
            <person name="Kennedy M."/>
            <person name="Grigoriev I.V."/>
            <person name="Spatafora J.W."/>
        </authorList>
    </citation>
    <scope>NUCLEOTIDE SEQUENCE [LARGE SCALE GENOMIC DNA]</scope>
    <source>
        <strain evidence="4 5">CBS 120377</strain>
    </source>
</reference>
<dbReference type="FunCoup" id="A0A194XPE7">
    <property type="interactions" value="29"/>
</dbReference>
<feature type="compositionally biased region" description="Basic and acidic residues" evidence="2">
    <location>
        <begin position="523"/>
        <end position="546"/>
    </location>
</feature>
<sequence length="842" mass="93134">MADIEGSASPKRVPLNESADLSAPLRGCVICCTSVPDEKRTEIAQWTEQMGGVHRYDLTLDVTHLIVADYNTDKYRYVARERQDVQPMTIQWIESVRELWMNDKEIDFTALETEYRLPTFHTLRFSMTGCDDPQERLEIAEQVKANGATYEGDLTKQITHLISFRTEGAKYKAAKNWKLKIVSAEWLRDSIERGMILDERLYDPILPIETRGIGAWDKTKPKRTSLGKRSREGSAASLDGGRRKLRRTASTKLSSQSANIWGDIVGGGSIAQVSRSGVWDTAEDADLPRAQETRAREPIAPPNPSSMQSTIENPSMQGMFSGCRFYVYGFVASKEQILRGHLISNGGEVSDTIEALVDTEPRKDIKRLFRIVPHDLPGEKYPLLPDSQLDIETITFWWVERCLHNKWFLEPSESIIGQPFPTFPILGFNEMTISSSAFTGIDLLHFKKAVELIGAKYSEDTTPQSTVLVTKSVIALRHDKSECAQIWNVPIVTADWLWDCIKSGQRLPYAKYKLRLTKKRAESIPNVKERPSSRASTRPERSKSEILKPITASSSGHSSNTTRPPRNSGLDVTAFADDGASSNLTRSARQSGLDETAFADDEPDKATRPARTSELDTTAFQKEVPSVKDEQVSQVLSFGQTSSTEDIPIKAPPLSERSINSPTRTTSTASAPSEPPPPSRPSEEISNAISCLLAKSKSAAAPAHTDPSEGRRRGGNRILGRVTSNVSTASANRSRATSVDSTASHGHPVQYPSYLAGKTANDHIDMLVNGDRQRLENLDSQPSSTQVQYDDPESTTAREIVMARMNGEKIEPKRAGLKEKAATIGGAGARTTRRTARTPGFR</sequence>
<dbReference type="KEGG" id="psco:LY89DRAFT_715108"/>
<dbReference type="AlphaFoldDB" id="A0A194XPE7"/>
<proteinExistence type="predicted"/>
<feature type="domain" description="BRCT" evidence="3">
    <location>
        <begin position="433"/>
        <end position="514"/>
    </location>
</feature>
<evidence type="ECO:0000259" key="3">
    <source>
        <dbReference type="PROSITE" id="PS50172"/>
    </source>
</evidence>
<dbReference type="CDD" id="cd17731">
    <property type="entry name" value="BRCT_TopBP1_rpt2_like"/>
    <property type="match status" value="1"/>
</dbReference>
<feature type="compositionally biased region" description="Polar residues" evidence="2">
    <location>
        <begin position="580"/>
        <end position="590"/>
    </location>
</feature>
<dbReference type="GeneID" id="28827905"/>
<feature type="compositionally biased region" description="Polar residues" evidence="2">
    <location>
        <begin position="551"/>
        <end position="565"/>
    </location>
</feature>
<dbReference type="SMART" id="SM00292">
    <property type="entry name" value="BRCT"/>
    <property type="match status" value="4"/>
</dbReference>
<dbReference type="GO" id="GO:0007095">
    <property type="term" value="P:mitotic G2 DNA damage checkpoint signaling"/>
    <property type="evidence" value="ECO:0007669"/>
    <property type="project" value="TreeGrafter"/>
</dbReference>
<dbReference type="GO" id="GO:0033314">
    <property type="term" value="P:mitotic DNA replication checkpoint signaling"/>
    <property type="evidence" value="ECO:0007669"/>
    <property type="project" value="TreeGrafter"/>
</dbReference>
<dbReference type="Pfam" id="PF12738">
    <property type="entry name" value="PTCB-BRCT"/>
    <property type="match status" value="2"/>
</dbReference>